<feature type="domain" description="N-acetyltransferase" evidence="1">
    <location>
        <begin position="1"/>
        <end position="91"/>
    </location>
</feature>
<proteinExistence type="predicted"/>
<organism evidence="3 4">
    <name type="scientific">Streptococcus zalophi</name>
    <dbReference type="NCBI Taxonomy" id="640031"/>
    <lineage>
        <taxon>Bacteria</taxon>
        <taxon>Bacillati</taxon>
        <taxon>Bacillota</taxon>
        <taxon>Bacilli</taxon>
        <taxon>Lactobacillales</taxon>
        <taxon>Streptococcaceae</taxon>
        <taxon>Streptococcus</taxon>
    </lineage>
</organism>
<dbReference type="InterPro" id="IPR031165">
    <property type="entry name" value="GNAT_YJDJ"/>
</dbReference>
<evidence type="ECO:0000259" key="1">
    <source>
        <dbReference type="PROSITE" id="PS51186"/>
    </source>
</evidence>
<dbReference type="RefSeq" id="WP_199567023.1">
    <property type="nucleotide sequence ID" value="NZ_JAENBP010000001.1"/>
</dbReference>
<name>A0A934P875_9STRE</name>
<gene>
    <name evidence="3" type="ORF">JHK64_00415</name>
</gene>
<dbReference type="PROSITE" id="PS51729">
    <property type="entry name" value="GNAT_YJDJ"/>
    <property type="match status" value="1"/>
</dbReference>
<dbReference type="PROSITE" id="PS51186">
    <property type="entry name" value="GNAT"/>
    <property type="match status" value="1"/>
</dbReference>
<dbReference type="InterPro" id="IPR016181">
    <property type="entry name" value="Acyl_CoA_acyltransferase"/>
</dbReference>
<dbReference type="Gene3D" id="3.40.630.30">
    <property type="match status" value="1"/>
</dbReference>
<comment type="caution">
    <text evidence="3">The sequence shown here is derived from an EMBL/GenBank/DDBJ whole genome shotgun (WGS) entry which is preliminary data.</text>
</comment>
<sequence>MITIRYEEENDRSAAYDGEKEIGECTYFLTNRKWVINHTFVDENYGGQGIAKKLVAEIVDQARQQGIKIIPLCPFAKREFELRAEYADVKA</sequence>
<dbReference type="InterPro" id="IPR045057">
    <property type="entry name" value="Gcn5-rel_NAT"/>
</dbReference>
<dbReference type="InterPro" id="IPR000182">
    <property type="entry name" value="GNAT_dom"/>
</dbReference>
<evidence type="ECO:0000313" key="4">
    <source>
        <dbReference type="Proteomes" id="UP000644875"/>
    </source>
</evidence>
<keyword evidence="4" id="KW-1185">Reference proteome</keyword>
<accession>A0A934P875</accession>
<dbReference type="EMBL" id="JAENBP010000001">
    <property type="protein sequence ID" value="MBJ8349091.1"/>
    <property type="molecule type" value="Genomic_DNA"/>
</dbReference>
<dbReference type="PANTHER" id="PTHR31435:SF10">
    <property type="entry name" value="BSR4717 PROTEIN"/>
    <property type="match status" value="1"/>
</dbReference>
<evidence type="ECO:0000259" key="2">
    <source>
        <dbReference type="PROSITE" id="PS51729"/>
    </source>
</evidence>
<dbReference type="Proteomes" id="UP000644875">
    <property type="component" value="Unassembled WGS sequence"/>
</dbReference>
<protein>
    <submittedName>
        <fullName evidence="3">N-acetyltransferase</fullName>
    </submittedName>
</protein>
<dbReference type="SUPFAM" id="SSF55729">
    <property type="entry name" value="Acyl-CoA N-acyltransferases (Nat)"/>
    <property type="match status" value="1"/>
</dbReference>
<reference evidence="3 4" key="1">
    <citation type="journal article" date="2021" name="Int. J. Syst. Evol. Microbiol.">
        <title>Streptococcus vicugnae sp. nov., isolated from faeces of alpacas (Vicugna pacos) and cattle (Bos taurus), Streptococcus zalophi sp. nov., and Streptococcus pacificus sp. nov., isolated from respiratory tract of California sea lions (Zalophus californianus).</title>
        <authorList>
            <person name="Volokhov D.V."/>
            <person name="Zagorodnyaya T.A."/>
            <person name="Shen Z."/>
            <person name="Blom J."/>
            <person name="Furtak V.A."/>
            <person name="Eisenberg T."/>
            <person name="Fan P."/>
            <person name="Jeong K.C."/>
            <person name="Gao Y."/>
            <person name="Zhang S."/>
            <person name="Amselle M."/>
        </authorList>
    </citation>
    <scope>NUCLEOTIDE SEQUENCE [LARGE SCALE GENOMIC DNA]</scope>
    <source>
        <strain evidence="4">CSL7508-lung</strain>
    </source>
</reference>
<dbReference type="CDD" id="cd04301">
    <property type="entry name" value="NAT_SF"/>
    <property type="match status" value="1"/>
</dbReference>
<dbReference type="GO" id="GO:0016747">
    <property type="term" value="F:acyltransferase activity, transferring groups other than amino-acyl groups"/>
    <property type="evidence" value="ECO:0007669"/>
    <property type="project" value="InterPro"/>
</dbReference>
<dbReference type="Pfam" id="PF14542">
    <property type="entry name" value="Acetyltransf_CG"/>
    <property type="match status" value="1"/>
</dbReference>
<evidence type="ECO:0000313" key="3">
    <source>
        <dbReference type="EMBL" id="MBJ8349091.1"/>
    </source>
</evidence>
<dbReference type="PANTHER" id="PTHR31435">
    <property type="entry name" value="PROTEIN NATD1"/>
    <property type="match status" value="1"/>
</dbReference>
<feature type="domain" description="N-acetyltransferase" evidence="2">
    <location>
        <begin position="5"/>
        <end position="91"/>
    </location>
</feature>
<dbReference type="AlphaFoldDB" id="A0A934P875"/>